<dbReference type="EMBL" id="BGPR01146605">
    <property type="protein sequence ID" value="GBN77812.1"/>
    <property type="molecule type" value="Genomic_DNA"/>
</dbReference>
<keyword evidence="3" id="KW-1185">Reference proteome</keyword>
<sequence length="119" mass="12984">SNKCCLGGWVPGLPLPVGLVLSPRLPLWCLTPNRVGRQSWAGLGSLNGWAGIGVLVNVCLNSEPFFLHVSVHQNYVGADADKVPFFLSVVLTDANSQGVQQYRAILWRKTVSGRRPSWD</sequence>
<proteinExistence type="predicted"/>
<evidence type="ECO:0000313" key="1">
    <source>
        <dbReference type="EMBL" id="GBN51635.1"/>
    </source>
</evidence>
<accession>A0A4Y2PI43</accession>
<feature type="non-terminal residue" evidence="1">
    <location>
        <position position="1"/>
    </location>
</feature>
<dbReference type="AlphaFoldDB" id="A0A4Y2PI43"/>
<dbReference type="EMBL" id="BGPR01133590">
    <property type="protein sequence ID" value="GBN51635.1"/>
    <property type="molecule type" value="Genomic_DNA"/>
</dbReference>
<evidence type="ECO:0000313" key="2">
    <source>
        <dbReference type="EMBL" id="GBN77812.1"/>
    </source>
</evidence>
<dbReference type="OrthoDB" id="2499658at2759"/>
<evidence type="ECO:0000313" key="3">
    <source>
        <dbReference type="Proteomes" id="UP000499080"/>
    </source>
</evidence>
<dbReference type="Proteomes" id="UP000499080">
    <property type="component" value="Unassembled WGS sequence"/>
</dbReference>
<name>A0A4Y2PI43_ARAVE</name>
<comment type="caution">
    <text evidence="1">The sequence shown here is derived from an EMBL/GenBank/DDBJ whole genome shotgun (WGS) entry which is preliminary data.</text>
</comment>
<gene>
    <name evidence="2" type="ORF">AVEN_176590_1</name>
    <name evidence="1" type="ORF">AVEN_191653_1</name>
</gene>
<organism evidence="1 3">
    <name type="scientific">Araneus ventricosus</name>
    <name type="common">Orbweaver spider</name>
    <name type="synonym">Epeira ventricosa</name>
    <dbReference type="NCBI Taxonomy" id="182803"/>
    <lineage>
        <taxon>Eukaryota</taxon>
        <taxon>Metazoa</taxon>
        <taxon>Ecdysozoa</taxon>
        <taxon>Arthropoda</taxon>
        <taxon>Chelicerata</taxon>
        <taxon>Arachnida</taxon>
        <taxon>Araneae</taxon>
        <taxon>Araneomorphae</taxon>
        <taxon>Entelegynae</taxon>
        <taxon>Araneoidea</taxon>
        <taxon>Araneidae</taxon>
        <taxon>Araneus</taxon>
    </lineage>
</organism>
<reference evidence="1 3" key="1">
    <citation type="journal article" date="2019" name="Sci. Rep.">
        <title>Orb-weaving spider Araneus ventricosus genome elucidates the spidroin gene catalogue.</title>
        <authorList>
            <person name="Kono N."/>
            <person name="Nakamura H."/>
            <person name="Ohtoshi R."/>
            <person name="Moran D.A.P."/>
            <person name="Shinohara A."/>
            <person name="Yoshida Y."/>
            <person name="Fujiwara M."/>
            <person name="Mori M."/>
            <person name="Tomita M."/>
            <person name="Arakawa K."/>
        </authorList>
    </citation>
    <scope>NUCLEOTIDE SEQUENCE [LARGE SCALE GENOMIC DNA]</scope>
</reference>
<protein>
    <submittedName>
        <fullName evidence="1">Uncharacterized protein</fullName>
    </submittedName>
</protein>